<evidence type="ECO:0000313" key="3">
    <source>
        <dbReference type="Proteomes" id="UP001305779"/>
    </source>
</evidence>
<keyword evidence="3" id="KW-1185">Reference proteome</keyword>
<keyword evidence="1" id="KW-0732">Signal</keyword>
<organism evidence="2 3">
    <name type="scientific">Zasmidium cellare</name>
    <name type="common">Wine cellar mold</name>
    <name type="synonym">Racodium cellare</name>
    <dbReference type="NCBI Taxonomy" id="395010"/>
    <lineage>
        <taxon>Eukaryota</taxon>
        <taxon>Fungi</taxon>
        <taxon>Dikarya</taxon>
        <taxon>Ascomycota</taxon>
        <taxon>Pezizomycotina</taxon>
        <taxon>Dothideomycetes</taxon>
        <taxon>Dothideomycetidae</taxon>
        <taxon>Mycosphaerellales</taxon>
        <taxon>Mycosphaerellaceae</taxon>
        <taxon>Zasmidium</taxon>
    </lineage>
</organism>
<comment type="caution">
    <text evidence="2">The sequence shown here is derived from an EMBL/GenBank/DDBJ whole genome shotgun (WGS) entry which is preliminary data.</text>
</comment>
<feature type="chain" id="PRO_5045593533" description="Hydrophobin" evidence="1">
    <location>
        <begin position="24"/>
        <end position="162"/>
    </location>
</feature>
<feature type="signal peptide" evidence="1">
    <location>
        <begin position="1"/>
        <end position="23"/>
    </location>
</feature>
<accession>A0ABR0EDN0</accession>
<evidence type="ECO:0008006" key="4">
    <source>
        <dbReference type="Google" id="ProtNLM"/>
    </source>
</evidence>
<sequence length="162" mass="16936">MLSLTSNAPLRLLLAGSVATVGAVTITLSNYGNGPLCTGPVILSCPNIAPQDCCSANVSFDETLFQGLPPTGIGIVYGGFNCTGNATNSGYGDAVQSNSTKRDEKECNPVLPTTLGIGNRTFEIFGDVPPEVSQDMLDFFEMSRGIAAVPEVPSHFVPHELV</sequence>
<dbReference type="Proteomes" id="UP001305779">
    <property type="component" value="Unassembled WGS sequence"/>
</dbReference>
<dbReference type="EMBL" id="JAXOVC010000007">
    <property type="protein sequence ID" value="KAK4499595.1"/>
    <property type="molecule type" value="Genomic_DNA"/>
</dbReference>
<evidence type="ECO:0000313" key="2">
    <source>
        <dbReference type="EMBL" id="KAK4499595.1"/>
    </source>
</evidence>
<gene>
    <name evidence="2" type="ORF">PRZ48_010113</name>
</gene>
<protein>
    <recommendedName>
        <fullName evidence="4">Hydrophobin</fullName>
    </recommendedName>
</protein>
<proteinExistence type="predicted"/>
<evidence type="ECO:0000256" key="1">
    <source>
        <dbReference type="SAM" id="SignalP"/>
    </source>
</evidence>
<reference evidence="2 3" key="1">
    <citation type="journal article" date="2023" name="G3 (Bethesda)">
        <title>A chromosome-level genome assembly of Zasmidium syzygii isolated from banana leaves.</title>
        <authorList>
            <person name="van Westerhoven A.C."/>
            <person name="Mehrabi R."/>
            <person name="Talebi R."/>
            <person name="Steentjes M.B.F."/>
            <person name="Corcolon B."/>
            <person name="Chong P.A."/>
            <person name="Kema G.H.J."/>
            <person name="Seidl M.F."/>
        </authorList>
    </citation>
    <scope>NUCLEOTIDE SEQUENCE [LARGE SCALE GENOMIC DNA]</scope>
    <source>
        <strain evidence="2 3">P124</strain>
    </source>
</reference>
<name>A0ABR0EDN0_ZASCE</name>